<dbReference type="GO" id="GO:0000049">
    <property type="term" value="F:tRNA binding"/>
    <property type="evidence" value="ECO:0007669"/>
    <property type="project" value="TreeGrafter"/>
</dbReference>
<feature type="repeat" description="PPR" evidence="1">
    <location>
        <begin position="127"/>
        <end position="161"/>
    </location>
</feature>
<dbReference type="InterPro" id="IPR002885">
    <property type="entry name" value="PPR_rpt"/>
</dbReference>
<evidence type="ECO:0008006" key="5">
    <source>
        <dbReference type="Google" id="ProtNLM"/>
    </source>
</evidence>
<organism evidence="3 4">
    <name type="scientific">Pomacea canaliculata</name>
    <name type="common">Golden apple snail</name>
    <dbReference type="NCBI Taxonomy" id="400727"/>
    <lineage>
        <taxon>Eukaryota</taxon>
        <taxon>Metazoa</taxon>
        <taxon>Spiralia</taxon>
        <taxon>Lophotrochozoa</taxon>
        <taxon>Mollusca</taxon>
        <taxon>Gastropoda</taxon>
        <taxon>Caenogastropoda</taxon>
        <taxon>Architaenioglossa</taxon>
        <taxon>Ampullarioidea</taxon>
        <taxon>Ampullariidae</taxon>
        <taxon>Pomacea</taxon>
    </lineage>
</organism>
<evidence type="ECO:0000256" key="1">
    <source>
        <dbReference type="PROSITE-ProRule" id="PRU00708"/>
    </source>
</evidence>
<dbReference type="InterPro" id="IPR011990">
    <property type="entry name" value="TPR-like_helical_dom_sf"/>
</dbReference>
<feature type="region of interest" description="Disordered" evidence="2">
    <location>
        <begin position="646"/>
        <end position="665"/>
    </location>
</feature>
<dbReference type="Pfam" id="PF13041">
    <property type="entry name" value="PPR_2"/>
    <property type="match status" value="1"/>
</dbReference>
<dbReference type="PANTHER" id="PTHR24014:SF6">
    <property type="entry name" value="PENTATRICOPEPTIDE REPEAT-CONTAINING PROTEIN 1, MITOCHONDRIAL"/>
    <property type="match status" value="1"/>
</dbReference>
<feature type="region of interest" description="Disordered" evidence="2">
    <location>
        <begin position="1"/>
        <end position="35"/>
    </location>
</feature>
<dbReference type="NCBIfam" id="TIGR00756">
    <property type="entry name" value="PPR"/>
    <property type="match status" value="1"/>
</dbReference>
<dbReference type="Pfam" id="PF01535">
    <property type="entry name" value="PPR"/>
    <property type="match status" value="1"/>
</dbReference>
<proteinExistence type="predicted"/>
<dbReference type="PANTHER" id="PTHR24014">
    <property type="entry name" value="2-OXOGLUTARATE AND IRON-DEPENDENT OXYGENASE DOMAIN-CONTAINING PROTEIN 2"/>
    <property type="match status" value="1"/>
</dbReference>
<feature type="compositionally biased region" description="Basic and acidic residues" evidence="2">
    <location>
        <begin position="20"/>
        <end position="29"/>
    </location>
</feature>
<dbReference type="PROSITE" id="PS51375">
    <property type="entry name" value="PPR"/>
    <property type="match status" value="1"/>
</dbReference>
<evidence type="ECO:0000256" key="2">
    <source>
        <dbReference type="SAM" id="MobiDB-lite"/>
    </source>
</evidence>
<dbReference type="Gene3D" id="1.25.40.10">
    <property type="entry name" value="Tetratricopeptide repeat domain"/>
    <property type="match status" value="3"/>
</dbReference>
<dbReference type="EMBL" id="PZQS01000001">
    <property type="protein sequence ID" value="PVD39344.1"/>
    <property type="molecule type" value="Genomic_DNA"/>
</dbReference>
<dbReference type="OrthoDB" id="185373at2759"/>
<gene>
    <name evidence="3" type="ORF">C0Q70_01974</name>
</gene>
<evidence type="ECO:0000313" key="4">
    <source>
        <dbReference type="Proteomes" id="UP000245119"/>
    </source>
</evidence>
<dbReference type="GO" id="GO:0042780">
    <property type="term" value="P:tRNA 3'-end processing"/>
    <property type="evidence" value="ECO:0007669"/>
    <property type="project" value="TreeGrafter"/>
</dbReference>
<dbReference type="Proteomes" id="UP000245119">
    <property type="component" value="Linkage Group LG1"/>
</dbReference>
<reference evidence="3 4" key="1">
    <citation type="submission" date="2018-04" db="EMBL/GenBank/DDBJ databases">
        <title>The genome of golden apple snail Pomacea canaliculata provides insight into stress tolerance and invasive adaptation.</title>
        <authorList>
            <person name="Liu C."/>
            <person name="Liu B."/>
            <person name="Ren Y."/>
            <person name="Zhang Y."/>
            <person name="Wang H."/>
            <person name="Li S."/>
            <person name="Jiang F."/>
            <person name="Yin L."/>
            <person name="Zhang G."/>
            <person name="Qian W."/>
            <person name="Fan W."/>
        </authorList>
    </citation>
    <scope>NUCLEOTIDE SEQUENCE [LARGE SCALE GENOMIC DNA]</scope>
    <source>
        <strain evidence="3">SZHN2017</strain>
        <tissue evidence="3">Muscle</tissue>
    </source>
</reference>
<feature type="compositionally biased region" description="Basic residues" evidence="2">
    <location>
        <begin position="1"/>
        <end position="14"/>
    </location>
</feature>
<dbReference type="Pfam" id="PF13812">
    <property type="entry name" value="PPR_3"/>
    <property type="match status" value="1"/>
</dbReference>
<dbReference type="AlphaFoldDB" id="A0A2T7Q0Z1"/>
<sequence length="665" mass="75937">MQNREHHLRVRRHNSNTYRPDLRAQDSKRNKTNGWADTFGTFQEDTLEERIKESLTCEVATHDERLTDDEEEEKDDRSHIRLSATNRRHIPTWYGRKIIRFNKRGRVREAIQLLEESMLKKDRVKPDDYVFTSLICGLGHAGYTAKAFSLFNKMKKMGIMPKPQTYTALFNACANSPWPEDGLRRADHLWQLMQEKGIEPTLITGKAMIKAFGMCGDLRKAFALVDQLSQTFRLDQEVFSSILMACVSDKQAGLRYAIQVWRLMLRMRVRPDLPLYNLLLRCVRDCGVGEVAAIEDLLGETTYSAKEKTQPRVSSMEDNKKVLLPSPVMTGITDGFPASKVNQKEDFLESSGYHSKLEDLGGVSSKKRTYKMGYNNPDSNKDISQRISQDGQKELLSNLSYPVNIPDLLSPISCTAAVSALGDLSSKESRLALLGGVDGILKRMEKDMVQPDIRTFSQLVTVAMPTLEAENKLMADMKKMKVQPDVDFFNMLMHKRIARRDYAAARDVQEEVKKNKLTANLRTYGILAMTCRSEKDGQQLLKDMEDAEVQPNIEIFGTLMRASGLKFGYKLRVLQVMQKLDIAPNTTFLQHIENSLALARQKIVEAETKEEKENFLLSEKFQKSMERFEHEYQEWLKTTKVGKNPHPWAAFKPKPLTDDAEAAVS</sequence>
<evidence type="ECO:0000313" key="3">
    <source>
        <dbReference type="EMBL" id="PVD39344.1"/>
    </source>
</evidence>
<dbReference type="GO" id="GO:0005759">
    <property type="term" value="C:mitochondrial matrix"/>
    <property type="evidence" value="ECO:0007669"/>
    <property type="project" value="TreeGrafter"/>
</dbReference>
<dbReference type="STRING" id="400727.A0A2T7Q0Z1"/>
<keyword evidence="4" id="KW-1185">Reference proteome</keyword>
<accession>A0A2T7Q0Z1</accession>
<protein>
    <recommendedName>
        <fullName evidence="5">Pentacotripeptide-repeat region of PRORP domain-containing protein</fullName>
    </recommendedName>
</protein>
<comment type="caution">
    <text evidence="3">The sequence shown here is derived from an EMBL/GenBank/DDBJ whole genome shotgun (WGS) entry which is preliminary data.</text>
</comment>
<name>A0A2T7Q0Z1_POMCA</name>